<reference evidence="2" key="1">
    <citation type="submission" date="2021-01" db="EMBL/GenBank/DDBJ databases">
        <authorList>
            <person name="Corre E."/>
            <person name="Pelletier E."/>
            <person name="Niang G."/>
            <person name="Scheremetjew M."/>
            <person name="Finn R."/>
            <person name="Kale V."/>
            <person name="Holt S."/>
            <person name="Cochrane G."/>
            <person name="Meng A."/>
            <person name="Brown T."/>
            <person name="Cohen L."/>
        </authorList>
    </citation>
    <scope>NUCLEOTIDE SEQUENCE</scope>
    <source>
        <strain evidence="2">CCMP622</strain>
    </source>
</reference>
<proteinExistence type="predicted"/>
<feature type="compositionally biased region" description="Basic and acidic residues" evidence="1">
    <location>
        <begin position="65"/>
        <end position="85"/>
    </location>
</feature>
<feature type="compositionally biased region" description="Low complexity" evidence="1">
    <location>
        <begin position="22"/>
        <end position="35"/>
    </location>
</feature>
<feature type="region of interest" description="Disordered" evidence="1">
    <location>
        <begin position="48"/>
        <end position="209"/>
    </location>
</feature>
<accession>A0A7S2U1R1</accession>
<sequence length="209" mass="22552">MIRERSLSSPSAPSKTRLSAQSSRLMSSPRLSPYSAEYRKQLAEYKRSLRRRKFLRPRPPMPRVSFDEGNRIAKREEESSARYEEANQMMDGKHPSPITPNTPPVPSALVQTPGSVREETEDESEGNSSGLDTPTPSPLPGAATPDTPPPLSSGAAATTAAAASRGGGGAATAMAMEAIAEEEQELAYHGRGRPVEEEEAEQGIDRKHV</sequence>
<feature type="compositionally biased region" description="Pro residues" evidence="1">
    <location>
        <begin position="97"/>
        <end position="106"/>
    </location>
</feature>
<dbReference type="AlphaFoldDB" id="A0A7S2U1R1"/>
<feature type="compositionally biased region" description="Polar residues" evidence="1">
    <location>
        <begin position="7"/>
        <end position="21"/>
    </location>
</feature>
<organism evidence="2">
    <name type="scientific">Lotharella oceanica</name>
    <dbReference type="NCBI Taxonomy" id="641309"/>
    <lineage>
        <taxon>Eukaryota</taxon>
        <taxon>Sar</taxon>
        <taxon>Rhizaria</taxon>
        <taxon>Cercozoa</taxon>
        <taxon>Chlorarachniophyceae</taxon>
        <taxon>Lotharella</taxon>
    </lineage>
</organism>
<dbReference type="EMBL" id="HBHP01033635">
    <property type="protein sequence ID" value="CAD9776692.1"/>
    <property type="molecule type" value="Transcribed_RNA"/>
</dbReference>
<feature type="region of interest" description="Disordered" evidence="1">
    <location>
        <begin position="1"/>
        <end position="36"/>
    </location>
</feature>
<protein>
    <submittedName>
        <fullName evidence="2">Uncharacterized protein</fullName>
    </submittedName>
</protein>
<evidence type="ECO:0000256" key="1">
    <source>
        <dbReference type="SAM" id="MobiDB-lite"/>
    </source>
</evidence>
<evidence type="ECO:0000313" key="2">
    <source>
        <dbReference type="EMBL" id="CAD9776692.1"/>
    </source>
</evidence>
<gene>
    <name evidence="2" type="ORF">LSP00402_LOCUS20706</name>
</gene>
<name>A0A7S2U1R1_9EUKA</name>
<feature type="compositionally biased region" description="Low complexity" evidence="1">
    <location>
        <begin position="154"/>
        <end position="164"/>
    </location>
</feature>